<evidence type="ECO:0000256" key="11">
    <source>
        <dbReference type="ARBA" id="ARBA00030193"/>
    </source>
</evidence>
<evidence type="ECO:0000256" key="3">
    <source>
        <dbReference type="ARBA" id="ARBA00004763"/>
    </source>
</evidence>
<keyword evidence="15" id="KW-1185">Reference proteome</keyword>
<dbReference type="EMBL" id="FNLO01000014">
    <property type="protein sequence ID" value="SDV51027.1"/>
    <property type="molecule type" value="Genomic_DNA"/>
</dbReference>
<dbReference type="OrthoDB" id="9811744at2"/>
<name>A0A1H2PUZ4_9BURK</name>
<dbReference type="RefSeq" id="WP_091912413.1">
    <property type="nucleotide sequence ID" value="NZ_FNLO01000014.1"/>
</dbReference>
<dbReference type="PROSITE" id="PS50972">
    <property type="entry name" value="PTERIN_BINDING"/>
    <property type="match status" value="1"/>
</dbReference>
<dbReference type="FunFam" id="3.20.20.20:FF:000006">
    <property type="entry name" value="Dihydropteroate synthase"/>
    <property type="match status" value="1"/>
</dbReference>
<dbReference type="STRING" id="1770053.SAMN05216551_114126"/>
<dbReference type="GO" id="GO:0005829">
    <property type="term" value="C:cytosol"/>
    <property type="evidence" value="ECO:0007669"/>
    <property type="project" value="TreeGrafter"/>
</dbReference>
<dbReference type="SUPFAM" id="SSF51717">
    <property type="entry name" value="Dihydropteroate synthetase-like"/>
    <property type="match status" value="1"/>
</dbReference>
<gene>
    <name evidence="14" type="ORF">SAMN05216551_114126</name>
</gene>
<keyword evidence="7 12" id="KW-0808">Transferase</keyword>
<dbReference type="NCBIfam" id="TIGR01496">
    <property type="entry name" value="DHPS"/>
    <property type="match status" value="1"/>
</dbReference>
<comment type="catalytic activity">
    <reaction evidence="1">
        <text>(7,8-dihydropterin-6-yl)methyl diphosphate + 4-aminobenzoate = 7,8-dihydropteroate + diphosphate</text>
        <dbReference type="Rhea" id="RHEA:19949"/>
        <dbReference type="ChEBI" id="CHEBI:17836"/>
        <dbReference type="ChEBI" id="CHEBI:17839"/>
        <dbReference type="ChEBI" id="CHEBI:33019"/>
        <dbReference type="ChEBI" id="CHEBI:72950"/>
        <dbReference type="EC" id="2.5.1.15"/>
    </reaction>
</comment>
<dbReference type="EC" id="2.5.1.15" evidence="5 12"/>
<protein>
    <recommendedName>
        <fullName evidence="6 12">Dihydropteroate synthase</fullName>
        <shortName evidence="12">DHPS</shortName>
        <ecNumber evidence="5 12">2.5.1.15</ecNumber>
    </recommendedName>
    <alternativeName>
        <fullName evidence="11 12">Dihydropteroate pyrophosphorylase</fullName>
    </alternativeName>
</protein>
<dbReference type="GO" id="GO:0046654">
    <property type="term" value="P:tetrahydrofolate biosynthetic process"/>
    <property type="evidence" value="ECO:0007669"/>
    <property type="project" value="UniProtKB-UniPathway"/>
</dbReference>
<feature type="domain" description="Pterin-binding" evidence="13">
    <location>
        <begin position="20"/>
        <end position="272"/>
    </location>
</feature>
<dbReference type="GO" id="GO:0004156">
    <property type="term" value="F:dihydropteroate synthase activity"/>
    <property type="evidence" value="ECO:0007669"/>
    <property type="project" value="UniProtKB-EC"/>
</dbReference>
<dbReference type="PROSITE" id="PS00792">
    <property type="entry name" value="DHPS_1"/>
    <property type="match status" value="1"/>
</dbReference>
<dbReference type="GO" id="GO:0046656">
    <property type="term" value="P:folic acid biosynthetic process"/>
    <property type="evidence" value="ECO:0007669"/>
    <property type="project" value="UniProtKB-KW"/>
</dbReference>
<evidence type="ECO:0000256" key="2">
    <source>
        <dbReference type="ARBA" id="ARBA00001946"/>
    </source>
</evidence>
<dbReference type="PANTHER" id="PTHR20941">
    <property type="entry name" value="FOLATE SYNTHESIS PROTEINS"/>
    <property type="match status" value="1"/>
</dbReference>
<dbReference type="GO" id="GO:0046872">
    <property type="term" value="F:metal ion binding"/>
    <property type="evidence" value="ECO:0007669"/>
    <property type="project" value="UniProtKB-KW"/>
</dbReference>
<dbReference type="PROSITE" id="PS00793">
    <property type="entry name" value="DHPS_2"/>
    <property type="match status" value="1"/>
</dbReference>
<evidence type="ECO:0000256" key="5">
    <source>
        <dbReference type="ARBA" id="ARBA00012458"/>
    </source>
</evidence>
<dbReference type="InterPro" id="IPR000489">
    <property type="entry name" value="Pterin-binding_dom"/>
</dbReference>
<evidence type="ECO:0000256" key="6">
    <source>
        <dbReference type="ARBA" id="ARBA00016919"/>
    </source>
</evidence>
<dbReference type="Pfam" id="PF00809">
    <property type="entry name" value="Pterin_bind"/>
    <property type="match status" value="1"/>
</dbReference>
<organism evidence="14 15">
    <name type="scientific">Chitinasiproducens palmae</name>
    <dbReference type="NCBI Taxonomy" id="1770053"/>
    <lineage>
        <taxon>Bacteria</taxon>
        <taxon>Pseudomonadati</taxon>
        <taxon>Pseudomonadota</taxon>
        <taxon>Betaproteobacteria</taxon>
        <taxon>Burkholderiales</taxon>
        <taxon>Burkholderiaceae</taxon>
        <taxon>Chitinasiproducens</taxon>
    </lineage>
</organism>
<keyword evidence="9 12" id="KW-0460">Magnesium</keyword>
<evidence type="ECO:0000256" key="1">
    <source>
        <dbReference type="ARBA" id="ARBA00000012"/>
    </source>
</evidence>
<reference evidence="15" key="1">
    <citation type="submission" date="2016-09" db="EMBL/GenBank/DDBJ databases">
        <authorList>
            <person name="Varghese N."/>
            <person name="Submissions S."/>
        </authorList>
    </citation>
    <scope>NUCLEOTIDE SEQUENCE [LARGE SCALE GENOMIC DNA]</scope>
    <source>
        <strain evidence="15">JS23</strain>
    </source>
</reference>
<dbReference type="AlphaFoldDB" id="A0A1H2PUZ4"/>
<evidence type="ECO:0000256" key="4">
    <source>
        <dbReference type="ARBA" id="ARBA00009503"/>
    </source>
</evidence>
<dbReference type="Proteomes" id="UP000243719">
    <property type="component" value="Unassembled WGS sequence"/>
</dbReference>
<evidence type="ECO:0000256" key="9">
    <source>
        <dbReference type="ARBA" id="ARBA00022842"/>
    </source>
</evidence>
<dbReference type="Gene3D" id="3.20.20.20">
    <property type="entry name" value="Dihydropteroate synthase-like"/>
    <property type="match status" value="1"/>
</dbReference>
<comment type="cofactor">
    <cofactor evidence="2 12">
        <name>Mg(2+)</name>
        <dbReference type="ChEBI" id="CHEBI:18420"/>
    </cofactor>
</comment>
<dbReference type="InterPro" id="IPR045031">
    <property type="entry name" value="DHP_synth-like"/>
</dbReference>
<accession>A0A1H2PUZ4</accession>
<evidence type="ECO:0000256" key="12">
    <source>
        <dbReference type="RuleBase" id="RU361205"/>
    </source>
</evidence>
<comment type="similarity">
    <text evidence="4 12">Belongs to the DHPS family.</text>
</comment>
<evidence type="ECO:0000313" key="14">
    <source>
        <dbReference type="EMBL" id="SDV51027.1"/>
    </source>
</evidence>
<comment type="function">
    <text evidence="12">Catalyzes the condensation of para-aminobenzoate (pABA) with 6-hydroxymethyl-7,8-dihydropterin diphosphate (DHPt-PP) to form 7,8-dihydropteroate (H2Pte), the immediate precursor of folate derivatives.</text>
</comment>
<proteinExistence type="inferred from homology"/>
<evidence type="ECO:0000313" key="15">
    <source>
        <dbReference type="Proteomes" id="UP000243719"/>
    </source>
</evidence>
<evidence type="ECO:0000259" key="13">
    <source>
        <dbReference type="PROSITE" id="PS50972"/>
    </source>
</evidence>
<dbReference type="InterPro" id="IPR011005">
    <property type="entry name" value="Dihydropteroate_synth-like_sf"/>
</dbReference>
<dbReference type="PANTHER" id="PTHR20941:SF1">
    <property type="entry name" value="FOLIC ACID SYNTHESIS PROTEIN FOL1"/>
    <property type="match status" value="1"/>
</dbReference>
<dbReference type="InterPro" id="IPR006390">
    <property type="entry name" value="DHP_synth_dom"/>
</dbReference>
<comment type="pathway">
    <text evidence="3 12">Cofactor biosynthesis; tetrahydrofolate biosynthesis; 7,8-dihydrofolate from 2-amino-4-hydroxy-6-hydroxymethyl-7,8-dihydropteridine diphosphate and 4-aminobenzoate: step 1/2.</text>
</comment>
<dbReference type="UniPathway" id="UPA00077">
    <property type="reaction ID" value="UER00156"/>
</dbReference>
<dbReference type="CDD" id="cd00739">
    <property type="entry name" value="DHPS"/>
    <property type="match status" value="1"/>
</dbReference>
<keyword evidence="10 12" id="KW-0289">Folate biosynthesis</keyword>
<evidence type="ECO:0000256" key="8">
    <source>
        <dbReference type="ARBA" id="ARBA00022723"/>
    </source>
</evidence>
<evidence type="ECO:0000256" key="7">
    <source>
        <dbReference type="ARBA" id="ARBA00022679"/>
    </source>
</evidence>
<evidence type="ECO:0000256" key="10">
    <source>
        <dbReference type="ARBA" id="ARBA00022909"/>
    </source>
</evidence>
<sequence length="287" mass="30475">MPLTSGELDCGAYRLPLTRPLVMGILNVTPDSFSDGGRFIGHDEALRRAESMIKEGADLIDVGGESTRPGAPPVSLDEELGRVIPIVERLAGLGVPISVDTYKPEVMREALTAGASMINDIRAFTEDGALEAIAGSRCAVCVMHMQGDPQTMQKAPVYQNVVSEVRTFLSRRVTALEASGVARERIVVDPGFGFGKTVEHNFELLRELTLTSPGGLPVLVGLSRKSMLTAIVGERPLDARMPASVAAAVMAAARGAALVRVHDVGATVDALKIWQAVDDHLGQSPNQ</sequence>
<keyword evidence="8 12" id="KW-0479">Metal-binding</keyword>